<proteinExistence type="predicted"/>
<accession>A0A1T5EUR2</accession>
<dbReference type="GO" id="GO:0016787">
    <property type="term" value="F:hydrolase activity"/>
    <property type="evidence" value="ECO:0007669"/>
    <property type="project" value="UniProtKB-KW"/>
</dbReference>
<sequence length="62" mass="6478">MEFAATIPGASGKTGLVGYCLGGLMAYLVSARRGANAAVAYYPGMAEAHNIQCPLDDSSRRR</sequence>
<gene>
    <name evidence="2" type="ORF">SAMN06295937_10255</name>
</gene>
<evidence type="ECO:0000313" key="3">
    <source>
        <dbReference type="Proteomes" id="UP000190044"/>
    </source>
</evidence>
<evidence type="ECO:0000259" key="1">
    <source>
        <dbReference type="Pfam" id="PF01738"/>
    </source>
</evidence>
<protein>
    <submittedName>
        <fullName evidence="2">Dienelactone hydrolase family protein</fullName>
    </submittedName>
</protein>
<keyword evidence="3" id="KW-1185">Reference proteome</keyword>
<reference evidence="3" key="1">
    <citation type="submission" date="2017-02" db="EMBL/GenBank/DDBJ databases">
        <authorList>
            <person name="Varghese N."/>
            <person name="Submissions S."/>
        </authorList>
    </citation>
    <scope>NUCLEOTIDE SEQUENCE [LARGE SCALE GENOMIC DNA]</scope>
    <source>
        <strain evidence="3">R11H</strain>
    </source>
</reference>
<dbReference type="AlphaFoldDB" id="A0A1T5EUR2"/>
<evidence type="ECO:0000313" key="2">
    <source>
        <dbReference type="EMBL" id="SKB87687.1"/>
    </source>
</evidence>
<name>A0A1T5EUR2_9SPHN</name>
<dbReference type="InterPro" id="IPR002925">
    <property type="entry name" value="Dienelactn_hydro"/>
</dbReference>
<dbReference type="Proteomes" id="UP000190044">
    <property type="component" value="Unassembled WGS sequence"/>
</dbReference>
<feature type="domain" description="Dienelactone hydrolase" evidence="1">
    <location>
        <begin position="3"/>
        <end position="51"/>
    </location>
</feature>
<organism evidence="2 3">
    <name type="scientific">Sphingopyxis flava</name>
    <dbReference type="NCBI Taxonomy" id="1507287"/>
    <lineage>
        <taxon>Bacteria</taxon>
        <taxon>Pseudomonadati</taxon>
        <taxon>Pseudomonadota</taxon>
        <taxon>Alphaproteobacteria</taxon>
        <taxon>Sphingomonadales</taxon>
        <taxon>Sphingomonadaceae</taxon>
        <taxon>Sphingopyxis</taxon>
    </lineage>
</organism>
<dbReference type="Pfam" id="PF01738">
    <property type="entry name" value="DLH"/>
    <property type="match status" value="1"/>
</dbReference>
<dbReference type="Gene3D" id="3.40.50.1820">
    <property type="entry name" value="alpha/beta hydrolase"/>
    <property type="match status" value="1"/>
</dbReference>
<dbReference type="SUPFAM" id="SSF53474">
    <property type="entry name" value="alpha/beta-Hydrolases"/>
    <property type="match status" value="1"/>
</dbReference>
<dbReference type="EMBL" id="FUYP01000025">
    <property type="protein sequence ID" value="SKB87687.1"/>
    <property type="molecule type" value="Genomic_DNA"/>
</dbReference>
<dbReference type="InterPro" id="IPR029058">
    <property type="entry name" value="AB_hydrolase_fold"/>
</dbReference>
<keyword evidence="2" id="KW-0378">Hydrolase</keyword>